<evidence type="ECO:0000313" key="3">
    <source>
        <dbReference type="Proteomes" id="UP000001294"/>
    </source>
</evidence>
<accession>B6QN94</accession>
<organism evidence="2 3">
    <name type="scientific">Talaromyces marneffei (strain ATCC 18224 / CBS 334.59 / QM 7333)</name>
    <name type="common">Penicillium marneffei</name>
    <dbReference type="NCBI Taxonomy" id="441960"/>
    <lineage>
        <taxon>Eukaryota</taxon>
        <taxon>Fungi</taxon>
        <taxon>Dikarya</taxon>
        <taxon>Ascomycota</taxon>
        <taxon>Pezizomycotina</taxon>
        <taxon>Eurotiomycetes</taxon>
        <taxon>Eurotiomycetidae</taxon>
        <taxon>Eurotiales</taxon>
        <taxon>Trichocomaceae</taxon>
        <taxon>Talaromyces</taxon>
        <taxon>Talaromyces sect. Talaromyces</taxon>
    </lineage>
</organism>
<feature type="compositionally biased region" description="Basic and acidic residues" evidence="1">
    <location>
        <begin position="1"/>
        <end position="25"/>
    </location>
</feature>
<feature type="region of interest" description="Disordered" evidence="1">
    <location>
        <begin position="1"/>
        <end position="49"/>
    </location>
</feature>
<dbReference type="EMBL" id="DS995903">
    <property type="protein sequence ID" value="EEA22399.1"/>
    <property type="molecule type" value="Genomic_DNA"/>
</dbReference>
<dbReference type="VEuPathDB" id="FungiDB:PMAA_061770"/>
<dbReference type="PhylomeDB" id="B6QN94"/>
<sequence>MAELIRERDEVQQQLHEVEQGREESTPAPASSGKKSSKLPDGKRLIDGKDPKFESWLIDIENKLEANADHYPTALSREAAEHLLPRFRKDSPQRYRDVDDIIEHLKTIYHDANRVTSAKRAFRRLYMNDTKFQVFLSKFVLNAQESELPATQWKDKLYERLSPEMQKQLVKESYDDTLSYQNFVRECHQTPNRLEMIAENEKRVPKGRGSQSNNRDGAGKDNKKDIAEKPKDDKAKPKIP</sequence>
<evidence type="ECO:0008006" key="4">
    <source>
        <dbReference type="Google" id="ProtNLM"/>
    </source>
</evidence>
<evidence type="ECO:0000256" key="1">
    <source>
        <dbReference type="SAM" id="MobiDB-lite"/>
    </source>
</evidence>
<gene>
    <name evidence="2" type="ORF">PMAA_061770</name>
</gene>
<feature type="compositionally biased region" description="Basic and acidic residues" evidence="1">
    <location>
        <begin position="217"/>
        <end position="240"/>
    </location>
</feature>
<dbReference type="OrthoDB" id="4365667at2759"/>
<dbReference type="AlphaFoldDB" id="B6QN94"/>
<protein>
    <recommendedName>
        <fullName evidence="4">Retrotransposon gag domain-containing protein</fullName>
    </recommendedName>
</protein>
<evidence type="ECO:0000313" key="2">
    <source>
        <dbReference type="EMBL" id="EEA22399.1"/>
    </source>
</evidence>
<keyword evidence="3" id="KW-1185">Reference proteome</keyword>
<proteinExistence type="predicted"/>
<feature type="compositionally biased region" description="Basic and acidic residues" evidence="1">
    <location>
        <begin position="38"/>
        <end position="49"/>
    </location>
</feature>
<feature type="region of interest" description="Disordered" evidence="1">
    <location>
        <begin position="197"/>
        <end position="240"/>
    </location>
</feature>
<dbReference type="HOGENOM" id="CLU_1156740_0_0_1"/>
<reference evidence="3" key="1">
    <citation type="journal article" date="2015" name="Genome Announc.">
        <title>Genome sequence of the AIDS-associated pathogen Penicillium marneffei (ATCC18224) and its near taxonomic relative Talaromyces stipitatus (ATCC10500).</title>
        <authorList>
            <person name="Nierman W.C."/>
            <person name="Fedorova-Abrams N.D."/>
            <person name="Andrianopoulos A."/>
        </authorList>
    </citation>
    <scope>NUCLEOTIDE SEQUENCE [LARGE SCALE GENOMIC DNA]</scope>
    <source>
        <strain evidence="3">ATCC 18224 / CBS 334.59 / QM 7333</strain>
    </source>
</reference>
<name>B6QN94_TALMQ</name>
<dbReference type="Proteomes" id="UP000001294">
    <property type="component" value="Unassembled WGS sequence"/>
</dbReference>